<evidence type="ECO:0000256" key="4">
    <source>
        <dbReference type="ARBA" id="ARBA00023004"/>
    </source>
</evidence>
<keyword evidence="3 7" id="KW-0560">Oxidoreductase</keyword>
<dbReference type="InterPro" id="IPR036396">
    <property type="entry name" value="Cyt_P450_sf"/>
</dbReference>
<gene>
    <name evidence="9" type="ORF">BDV96DRAFT_694191</name>
</gene>
<dbReference type="Proteomes" id="UP000799770">
    <property type="component" value="Unassembled WGS sequence"/>
</dbReference>
<feature type="transmembrane region" description="Helical" evidence="8">
    <location>
        <begin position="12"/>
        <end position="29"/>
    </location>
</feature>
<dbReference type="PANTHER" id="PTHR24303:SF31">
    <property type="entry name" value="CYTOCHROME P450 307A1-RELATED"/>
    <property type="match status" value="1"/>
</dbReference>
<dbReference type="Gene3D" id="1.10.630.10">
    <property type="entry name" value="Cytochrome P450"/>
    <property type="match status" value="1"/>
</dbReference>
<evidence type="ECO:0000313" key="9">
    <source>
        <dbReference type="EMBL" id="KAF2106360.1"/>
    </source>
</evidence>
<comment type="similarity">
    <text evidence="7">Belongs to the cytochrome P450 family.</text>
</comment>
<protein>
    <submittedName>
        <fullName evidence="9">Cytochrome P450 monooxygenase</fullName>
    </submittedName>
</protein>
<keyword evidence="10" id="KW-1185">Reference proteome</keyword>
<evidence type="ECO:0000256" key="3">
    <source>
        <dbReference type="ARBA" id="ARBA00023002"/>
    </source>
</evidence>
<evidence type="ECO:0000313" key="10">
    <source>
        <dbReference type="Proteomes" id="UP000799770"/>
    </source>
</evidence>
<dbReference type="PANTHER" id="PTHR24303">
    <property type="entry name" value="HEME-BINDING MONOOXYGENASE FAMILY"/>
    <property type="match status" value="1"/>
</dbReference>
<dbReference type="Pfam" id="PF00067">
    <property type="entry name" value="p450"/>
    <property type="match status" value="1"/>
</dbReference>
<organism evidence="9 10">
    <name type="scientific">Lophiotrema nucula</name>
    <dbReference type="NCBI Taxonomy" id="690887"/>
    <lineage>
        <taxon>Eukaryota</taxon>
        <taxon>Fungi</taxon>
        <taxon>Dikarya</taxon>
        <taxon>Ascomycota</taxon>
        <taxon>Pezizomycotina</taxon>
        <taxon>Dothideomycetes</taxon>
        <taxon>Pleosporomycetidae</taxon>
        <taxon>Pleosporales</taxon>
        <taxon>Lophiotremataceae</taxon>
        <taxon>Lophiotrema</taxon>
    </lineage>
</organism>
<keyword evidence="8" id="KW-0472">Membrane</keyword>
<dbReference type="InterPro" id="IPR002401">
    <property type="entry name" value="Cyt_P450_E_grp-I"/>
</dbReference>
<accession>A0A6A5YHD6</accession>
<keyword evidence="6 7" id="KW-0349">Heme</keyword>
<dbReference type="GO" id="GO:0016705">
    <property type="term" value="F:oxidoreductase activity, acting on paired donors, with incorporation or reduction of molecular oxygen"/>
    <property type="evidence" value="ECO:0007669"/>
    <property type="project" value="InterPro"/>
</dbReference>
<dbReference type="AlphaFoldDB" id="A0A6A5YHD6"/>
<evidence type="ECO:0000256" key="1">
    <source>
        <dbReference type="ARBA" id="ARBA00001971"/>
    </source>
</evidence>
<evidence type="ECO:0000256" key="7">
    <source>
        <dbReference type="RuleBase" id="RU000461"/>
    </source>
</evidence>
<comment type="cofactor">
    <cofactor evidence="1 6">
        <name>heme</name>
        <dbReference type="ChEBI" id="CHEBI:30413"/>
    </cofactor>
</comment>
<name>A0A6A5YHD6_9PLEO</name>
<keyword evidence="5 7" id="KW-0503">Monooxygenase</keyword>
<keyword evidence="2 6" id="KW-0479">Metal-binding</keyword>
<sequence length="510" mass="58107">MIHHQSIHVFDISSSAGFVLAFACAAVAFRKWLGKLGTRLLSFLINKYLLSRYPIYREGSRETIPSCPYEWPNGQGDVAKFLDGIENRDTWSGRYGRIYRIWSGTSSEIVLTRPEHLKVVFSDSHKHRKAVDNNSGYLMSQVLGHCVGLISGNEWSILRKITEVPFQHKAVGNYANDIQIQVRKYLNDLRKNSHLGQGLLDPALDTKMLPFFVVAQIFYGALSPQLVQDLRDLAPLREKLFYHVIKGGFSRFSVSQYFPTQPNTLLQDFQAQWRRFNNRAYQHAVKSDSNAPIVSMYQAAQSGTITMEQLLQTLDESLYANLDVTTGGLSWNLVFLAANPLVQSKLRDEISRHSHELEAYTQRSSTLLAACILESSRLKPLAAFSVPQSAPTDRVVDGYVIPAGTNFVVDSYALNVRHEFWEPDSETYRPERWLKLNLGELRYHFWRFGFGPRQCMGRYAADSVIRTFLVELLTTYSLVLKDKDNAWGRDPNSWITHPRTTLICEPLGSL</sequence>
<evidence type="ECO:0000256" key="5">
    <source>
        <dbReference type="ARBA" id="ARBA00023033"/>
    </source>
</evidence>
<dbReference type="PROSITE" id="PS00086">
    <property type="entry name" value="CYTOCHROME_P450"/>
    <property type="match status" value="1"/>
</dbReference>
<dbReference type="CDD" id="cd20615">
    <property type="entry name" value="CYP_GliC-like"/>
    <property type="match status" value="1"/>
</dbReference>
<dbReference type="SUPFAM" id="SSF48264">
    <property type="entry name" value="Cytochrome P450"/>
    <property type="match status" value="1"/>
</dbReference>
<feature type="binding site" description="axial binding residue" evidence="6">
    <location>
        <position position="455"/>
    </location>
    <ligand>
        <name>heme</name>
        <dbReference type="ChEBI" id="CHEBI:30413"/>
    </ligand>
    <ligandPart>
        <name>Fe</name>
        <dbReference type="ChEBI" id="CHEBI:18248"/>
    </ligandPart>
</feature>
<dbReference type="GO" id="GO:0004497">
    <property type="term" value="F:monooxygenase activity"/>
    <property type="evidence" value="ECO:0007669"/>
    <property type="project" value="UniProtKB-KW"/>
</dbReference>
<keyword evidence="4 6" id="KW-0408">Iron</keyword>
<dbReference type="PRINTS" id="PR00463">
    <property type="entry name" value="EP450I"/>
</dbReference>
<keyword evidence="8" id="KW-0812">Transmembrane</keyword>
<evidence type="ECO:0000256" key="6">
    <source>
        <dbReference type="PIRSR" id="PIRSR602401-1"/>
    </source>
</evidence>
<dbReference type="GO" id="GO:0005506">
    <property type="term" value="F:iron ion binding"/>
    <property type="evidence" value="ECO:0007669"/>
    <property type="project" value="InterPro"/>
</dbReference>
<evidence type="ECO:0000256" key="2">
    <source>
        <dbReference type="ARBA" id="ARBA00022723"/>
    </source>
</evidence>
<evidence type="ECO:0000256" key="8">
    <source>
        <dbReference type="SAM" id="Phobius"/>
    </source>
</evidence>
<dbReference type="GO" id="GO:0020037">
    <property type="term" value="F:heme binding"/>
    <property type="evidence" value="ECO:0007669"/>
    <property type="project" value="InterPro"/>
</dbReference>
<dbReference type="EMBL" id="ML977363">
    <property type="protein sequence ID" value="KAF2106360.1"/>
    <property type="molecule type" value="Genomic_DNA"/>
</dbReference>
<reference evidence="9" key="1">
    <citation type="journal article" date="2020" name="Stud. Mycol.">
        <title>101 Dothideomycetes genomes: a test case for predicting lifestyles and emergence of pathogens.</title>
        <authorList>
            <person name="Haridas S."/>
            <person name="Albert R."/>
            <person name="Binder M."/>
            <person name="Bloem J."/>
            <person name="Labutti K."/>
            <person name="Salamov A."/>
            <person name="Andreopoulos B."/>
            <person name="Baker S."/>
            <person name="Barry K."/>
            <person name="Bills G."/>
            <person name="Bluhm B."/>
            <person name="Cannon C."/>
            <person name="Castanera R."/>
            <person name="Culley D."/>
            <person name="Daum C."/>
            <person name="Ezra D."/>
            <person name="Gonzalez J."/>
            <person name="Henrissat B."/>
            <person name="Kuo A."/>
            <person name="Liang C."/>
            <person name="Lipzen A."/>
            <person name="Lutzoni F."/>
            <person name="Magnuson J."/>
            <person name="Mondo S."/>
            <person name="Nolan M."/>
            <person name="Ohm R."/>
            <person name="Pangilinan J."/>
            <person name="Park H.-J."/>
            <person name="Ramirez L."/>
            <person name="Alfaro M."/>
            <person name="Sun H."/>
            <person name="Tritt A."/>
            <person name="Yoshinaga Y."/>
            <person name="Zwiers L.-H."/>
            <person name="Turgeon B."/>
            <person name="Goodwin S."/>
            <person name="Spatafora J."/>
            <person name="Crous P."/>
            <person name="Grigoriev I."/>
        </authorList>
    </citation>
    <scope>NUCLEOTIDE SEQUENCE</scope>
    <source>
        <strain evidence="9">CBS 627.86</strain>
    </source>
</reference>
<dbReference type="InterPro" id="IPR017972">
    <property type="entry name" value="Cyt_P450_CS"/>
</dbReference>
<dbReference type="OrthoDB" id="2789670at2759"/>
<proteinExistence type="inferred from homology"/>
<keyword evidence="8" id="KW-1133">Transmembrane helix</keyword>
<dbReference type="InterPro" id="IPR001128">
    <property type="entry name" value="Cyt_P450"/>
</dbReference>